<keyword evidence="6" id="KW-0064">Aspartyl protease</keyword>
<dbReference type="Gene3D" id="2.60.120.290">
    <property type="entry name" value="Spermadhesin, CUB domain"/>
    <property type="match status" value="3"/>
</dbReference>
<feature type="domain" description="C-type lectin" evidence="17">
    <location>
        <begin position="1610"/>
        <end position="1766"/>
    </location>
</feature>
<dbReference type="GO" id="GO:0004190">
    <property type="term" value="F:aspartic-type endopeptidase activity"/>
    <property type="evidence" value="ECO:0007669"/>
    <property type="project" value="UniProtKB-KW"/>
</dbReference>
<dbReference type="FunFam" id="3.30.420.10:FF:000063">
    <property type="entry name" value="Retrovirus-related Pol polyprotein from transposon 297-like Protein"/>
    <property type="match status" value="1"/>
</dbReference>
<dbReference type="InterPro" id="IPR041577">
    <property type="entry name" value="RT_RNaseH_2"/>
</dbReference>
<evidence type="ECO:0000256" key="7">
    <source>
        <dbReference type="ARBA" id="ARBA00022759"/>
    </source>
</evidence>
<feature type="domain" description="CUB" evidence="15">
    <location>
        <begin position="1778"/>
        <end position="1896"/>
    </location>
</feature>
<evidence type="ECO:0000256" key="10">
    <source>
        <dbReference type="ARBA" id="ARBA00023157"/>
    </source>
</evidence>
<feature type="region of interest" description="Disordered" evidence="14">
    <location>
        <begin position="2464"/>
        <end position="2483"/>
    </location>
</feature>
<sequence length="3389" mass="380696">MTKPKKDKKSTNPTRTTQTRSKTKQKLMMTGNENGNDSATGSGEQTPVINAVQFNALIQGLNSLVQQQKSVVQPPAIPPLQPFKKGVESFSTYLERLDNYCLLTKTPPELKVPTLLHCLEPEDNDLLKRLTHPELPSSKTFDELVTLLKAQKDPPPNVMRARHKFSQCLQGSDSIATFKSNLKEASKYCEYDCPHCKKSILDMHLLSQFICGLKDQEIRGQLLRSKDVTTFEKAVEAALSIEASKIDSSNIQMKSPQPPLNVNLLRDTRPKRNQNDTKFSKSVKSQNTNSSFKGSDRPKCSHCGWKNHVSSDCKYKDAICKICSKKGHIATICPDKKKNGSDSSQKNAESSKQPKKINRLSDDGDSSDDSSDEEIEMYQLKTENSKKGKPIIVNVVVESATIPMEFDTGAKATVISEANFNNFLPNVKILPTRNSAKSYFGEVRKLIGRAYVYAQFNGYKEKVKLYIAKDNVTTVIGRNWLEAFRVIRKNSISLDFKAIKLLKTIDHVDVKYRSRLDNILKKYFILFDGKYGQAKNFVCSHKLLKDARPVYMKPRPLPFAIKEAVTAEILDMERAGIIERITHTSWGTPIVPIIKGSRVRICGDYKCTLNRLINDDKYPIPHIEEILSKLNGGKYFCKLDLSRAYLTLPVDDETAVMQAISTHLGTFKVNRLMFGAKTSPSIWQRYIDQLLGHLEGVTVFFDDIKIQGADQEEMLARLENVLKILAENGLKLNRDKCEFFTTSLRYLGYKIDQDGIHKTEDKIRALLEAAPPTNVSQLRSLLGLIQYYSRFCPNLATVLKPLNKRLMKDCFKWTKNCEKAFEEVKREIASDRVLVPYDPQLPVLLATDASPYGLGAVLSHIYPNGIEKPICFASRSLSETEQKYSQIDKEALGIYWGVHKFFVYLYGRHFTLVTDHRPLVQIFHPSKSLPALSTSRMLHYAIFLEGFDFEIQYRPNEKHGNADFFSRFPKSKPSKSAVDVHSILHLDIMENFPVSVAEIRKETLADPELKKLYHALLSGSEISSFADFARFKDELNIENGCIVRGVRTLIPQKLRQNILDELHFGHIGMVRMKMLARQYCFWPGIDKDIENLGRSCETCPQKLPAPNKVWHPWNYPEGPWCRLHIDYAEFEGKYLLIIVDAFSKWLEVVPTSNMTATATINILRDQFARFGLPKLVVSDNGTQFASEEFAAFIKQNGIRHAFSAPFHANSNGQAERYVRTIKEALKADTRGSFAERLARSLLGYRRAPNSTTGQSPAELMFKRPLRTRIDLIRENAGDSLRYSKYQPVKCSSYKPNDSVQYRSFGNSKWRSGTVDSKNGMVYDVVDSESGRLQRRHQDQLRHGPPETSSTLVDSQNPPEVSEEPSTSNQPSSSPPEPDPVHMTPPVRRSTRMNGYYNRQPNDDGFSGQDCVELRRQYHISPTSINTNGSKIRLAPSFTWNDRDCRTENYFLCEFIKIPTDSEDGPNLVLKHECNQKIALNENNDRVVISSPDFPHNYPINKFCQINMTAPSSFKIVLVFEEFVLEDEPNCSYDYLEIYDDTTDQLNDTENIRRFCGDWSDKLKLLRYVSPGARLYLRFISDYSHSFSGFKAHVSIEQVKTECPDNRLQMFNGSCYLFVSYPQVTWQTAQDICNGVQGNLASVHSLEEEHFIVAKIRESHEYTTSTVYWLGGKFTIYDDWKWVDNTSIVFNGKQRAIRAPLKENVKYGLTQLTQAWVPMKINLKQSKTNKTDACLGIQWIPSPSSLLPSGLYWVPLSCQKIGGYVCKIPNRSTEKKVDLNNTMTGTEGELTSPNFPGNYYHNLDYWIHIIGPENTRVIIKFHAFDLEEQKNCLYDFLEIYNITTENHQQESVKHCGHQHTNTLHRLNYVSSKNEALLRFHSDYSITGSGFSASWKAVDISGCPVQTLTAKEGIVTSPNYPHFLLASLQCTTTILAPVGRQVWFEIMDWDFDRKQNLKDNTISDSDLYLALSSKEKLYPFLDTNVLTDGVYLSYGQFMRIYLKTGDAPNGRGFKGAYKTISELSETRVITLSNNSIGNLYHLNFPLKPIAGLKFVQRFVAPLGYTIHIQFHHVVPSSLGVKGRPVCQEDETKGFLEIRDHYADRNGTWWQFCEADRLEVSQLTITSYLNSLTIKQISEHSKDGVFLNASLSVIPDPNFKTKILQFSDNYIVESCFPNPCYNNGKCISDDLTERCECTNHFTGLFCSLTICDRDPCVFGVCELTEDYFQCNCQPGYQGKLCDKKVKPCSTNPCEGRGECIEKNNFTFFCQCHAWWEGDRCDKKITNIPYKPLTDRMLQEPFWLGLLTVVVVLGIIGMVWCARRHFPEKLEKLLAEEAERNRHYTSSSRGGTSRGDLVGQNGIATTVNASQTNTANSSPNPRTLLGRLGIRKPSLFSLTSPLQPTHTARTFSLDDLFKPSSSRSQMSYKHRNGAGHRKKSVSKSLLKKQGSSVEEAKMEEDKKIETIELKENATEKEKPKPANEETSFVFPKIDKKLDKKDESNYKYEKKVHFAQLMSKVHAEISSSSDVELGSFKGKDNEQQITTEKPLAASTQTLIYQPKSPHSTSSNQGSDSLSSSEMTLISASGEKLNNRRPSLLTLGTNGRCQKAASADSILAMFRKFSLSAGQSSECNSNFVSASTSPTISSPQDEAAGSDDSSLCSYHMTGISSSILTESPPCSNKLHQSTIQVSVLDPMNSQKSTTNIASSNLLHPPTILLEVPNKCLSPIHEVPTPSPSPSMTPIMPRHYAPSTHNNNTGTSSSQDSLDVKNGPTIEIPIVRPLPRLASDVPIHQLAPEISITAPQEEFSSSDDKIESVPELVIPTFTIQEPSPTIEAPTIVLCPGTPPVERGPSFPSTKVDEPCPFGSDMCSPPTITVTCSGEVDSDTDWSSQNRGGPNASSTMTYLSPFSMCSRADRTASESNLSSSGYSSMTSPGPSRCGSNNPLCPYEGDDHCGPSHHSPRKPSPLLRTPSAPDKSDSNVTGGGQPSDSETLSDDHQIESNDEGFSTDQLAEKIKQGEVKSAKELELFIGSEQEKKAFLKKGGSGVDHDYEPELNFLVTSPARAKLKYLAGSEQNLDHQLLCKRQTLAATRKQSNSAEIIPSAKGSAADKNCNSLQLPSIVVDPDGCLGETRSPVSSRSESPLSDRTAGVGRFSPMFYGRLTDSDGIYDWTSSDCLRPIHRKHFGRRKERQRSKSPLVKKSSSPLLLDVPCKVTPDKCRKPSPKRRVRSHQLIKASSSSSSSESTYTRSRVSPRRLHSPRKLRYSSKSSSYSTTEEISGDDGATLNSLKESKFRATSKDELTEEETYCVKVPSNQRLRFLDKLSSILSPEKPNQWKTQYKDSASIPLLLHSKSEDGNLIDSEIISRREHQSRRFCPKRGNFRFKSSGLTD</sequence>
<feature type="compositionally biased region" description="Polar residues" evidence="14">
    <location>
        <begin position="2363"/>
        <end position="2377"/>
    </location>
</feature>
<dbReference type="Pfam" id="PF00431">
    <property type="entry name" value="CUB"/>
    <property type="match status" value="2"/>
</dbReference>
<dbReference type="SUPFAM" id="SSF56436">
    <property type="entry name" value="C-type lectin-like"/>
    <property type="match status" value="1"/>
</dbReference>
<dbReference type="InterPro" id="IPR035914">
    <property type="entry name" value="Sperma_CUB_dom_sf"/>
</dbReference>
<feature type="region of interest" description="Disordered" evidence="14">
    <location>
        <begin position="2415"/>
        <end position="2455"/>
    </location>
</feature>
<dbReference type="InterPro" id="IPR021109">
    <property type="entry name" value="Peptidase_aspartic_dom_sf"/>
</dbReference>
<keyword evidence="10 13" id="KW-1015">Disulfide bond</keyword>
<feature type="compositionally biased region" description="Basic and acidic residues" evidence="14">
    <location>
        <begin position="266"/>
        <end position="279"/>
    </location>
</feature>
<feature type="compositionally biased region" description="Polar residues" evidence="14">
    <location>
        <begin position="2885"/>
        <end position="2899"/>
    </location>
</feature>
<dbReference type="Proteomes" id="UP001367676">
    <property type="component" value="Unassembled WGS sequence"/>
</dbReference>
<dbReference type="GO" id="GO:0042575">
    <property type="term" value="C:DNA polymerase complex"/>
    <property type="evidence" value="ECO:0007669"/>
    <property type="project" value="UniProtKB-ARBA"/>
</dbReference>
<feature type="compositionally biased region" description="Acidic residues" evidence="14">
    <location>
        <begin position="363"/>
        <end position="374"/>
    </location>
</feature>
<dbReference type="Pfam" id="PF00059">
    <property type="entry name" value="Lectin_C"/>
    <property type="match status" value="1"/>
</dbReference>
<dbReference type="Gene3D" id="3.10.10.10">
    <property type="entry name" value="HIV Type 1 Reverse Transcriptase, subunit A, domain 1"/>
    <property type="match status" value="1"/>
</dbReference>
<keyword evidence="11" id="KW-0511">Multifunctional enzyme</keyword>
<feature type="compositionally biased region" description="Low complexity" evidence="14">
    <location>
        <begin position="3264"/>
        <end position="3275"/>
    </location>
</feature>
<evidence type="ECO:0000256" key="2">
    <source>
        <dbReference type="ARBA" id="ARBA00022670"/>
    </source>
</evidence>
<feature type="compositionally biased region" description="Low complexity" evidence="14">
    <location>
        <begin position="2917"/>
        <end position="2935"/>
    </location>
</feature>
<feature type="compositionally biased region" description="Basic residues" evidence="14">
    <location>
        <begin position="3181"/>
        <end position="3192"/>
    </location>
</feature>
<dbReference type="PROSITE" id="PS00022">
    <property type="entry name" value="EGF_1"/>
    <property type="match status" value="3"/>
</dbReference>
<dbReference type="SMART" id="SM00181">
    <property type="entry name" value="EGF"/>
    <property type="match status" value="3"/>
</dbReference>
<dbReference type="Gene3D" id="3.30.70.270">
    <property type="match status" value="2"/>
</dbReference>
<feature type="compositionally biased region" description="Basic residues" evidence="14">
    <location>
        <begin position="2424"/>
        <end position="2437"/>
    </location>
</feature>
<feature type="region of interest" description="Disordered" evidence="14">
    <location>
        <begin position="2363"/>
        <end position="2382"/>
    </location>
</feature>
<evidence type="ECO:0000256" key="4">
    <source>
        <dbReference type="ARBA" id="ARBA00022695"/>
    </source>
</evidence>
<keyword evidence="7" id="KW-0255">Endonuclease</keyword>
<dbReference type="Gene3D" id="3.30.420.10">
    <property type="entry name" value="Ribonuclease H-like superfamily/Ribonuclease H"/>
    <property type="match status" value="1"/>
</dbReference>
<evidence type="ECO:0000259" key="15">
    <source>
        <dbReference type="PROSITE" id="PS01180"/>
    </source>
</evidence>
<dbReference type="PANTHER" id="PTHR37984:SF5">
    <property type="entry name" value="PROTEIN NYNRIN-LIKE"/>
    <property type="match status" value="1"/>
</dbReference>
<dbReference type="SMART" id="SM00034">
    <property type="entry name" value="CLECT"/>
    <property type="match status" value="1"/>
</dbReference>
<dbReference type="InterPro" id="IPR000742">
    <property type="entry name" value="EGF"/>
</dbReference>
<feature type="region of interest" description="Disordered" evidence="14">
    <location>
        <begin position="2914"/>
        <end position="2937"/>
    </location>
</feature>
<dbReference type="InterPro" id="IPR043128">
    <property type="entry name" value="Rev_trsase/Diguanyl_cyclase"/>
</dbReference>
<feature type="disulfide bond" evidence="13">
    <location>
        <begin position="2229"/>
        <end position="2238"/>
    </location>
</feature>
<evidence type="ECO:0000256" key="12">
    <source>
        <dbReference type="PROSITE-ProRule" id="PRU00059"/>
    </source>
</evidence>
<organism evidence="20 21">
    <name type="scientific">Parthenolecanium corni</name>
    <dbReference type="NCBI Taxonomy" id="536013"/>
    <lineage>
        <taxon>Eukaryota</taxon>
        <taxon>Metazoa</taxon>
        <taxon>Ecdysozoa</taxon>
        <taxon>Arthropoda</taxon>
        <taxon>Hexapoda</taxon>
        <taxon>Insecta</taxon>
        <taxon>Pterygota</taxon>
        <taxon>Neoptera</taxon>
        <taxon>Paraneoptera</taxon>
        <taxon>Hemiptera</taxon>
        <taxon>Sternorrhyncha</taxon>
        <taxon>Coccoidea</taxon>
        <taxon>Coccidae</taxon>
        <taxon>Parthenolecanium</taxon>
    </lineage>
</organism>
<dbReference type="SUPFAM" id="SSF57196">
    <property type="entry name" value="EGF/Laminin"/>
    <property type="match status" value="3"/>
</dbReference>
<dbReference type="SUPFAM" id="SSF57756">
    <property type="entry name" value="Retrovirus zinc finger-like domains"/>
    <property type="match status" value="1"/>
</dbReference>
<dbReference type="EMBL" id="JBBCAQ010000022">
    <property type="protein sequence ID" value="KAK7590642.1"/>
    <property type="molecule type" value="Genomic_DNA"/>
</dbReference>
<evidence type="ECO:0000259" key="16">
    <source>
        <dbReference type="PROSITE" id="PS50026"/>
    </source>
</evidence>
<dbReference type="PROSITE" id="PS50994">
    <property type="entry name" value="INTEGRASE"/>
    <property type="match status" value="1"/>
</dbReference>
<dbReference type="InterPro" id="IPR001304">
    <property type="entry name" value="C-type_lectin-like"/>
</dbReference>
<dbReference type="InterPro" id="IPR001584">
    <property type="entry name" value="Integrase_cat-core"/>
</dbReference>
<dbReference type="CDD" id="cd01647">
    <property type="entry name" value="RT_LTR"/>
    <property type="match status" value="1"/>
</dbReference>
<dbReference type="InterPro" id="IPR000859">
    <property type="entry name" value="CUB_dom"/>
</dbReference>
<dbReference type="Gene3D" id="2.40.70.10">
    <property type="entry name" value="Acid Proteases"/>
    <property type="match status" value="1"/>
</dbReference>
<keyword evidence="3" id="KW-0808">Transferase</keyword>
<protein>
    <recommendedName>
        <fullName evidence="1">RNA-directed DNA polymerase</fullName>
        <ecNumber evidence="1">2.7.7.49</ecNumber>
    </recommendedName>
</protein>
<feature type="region of interest" description="Disordered" evidence="14">
    <location>
        <begin position="1328"/>
        <end position="1407"/>
    </location>
</feature>
<feature type="domain" description="Integrase catalytic" evidence="19">
    <location>
        <begin position="1115"/>
        <end position="1264"/>
    </location>
</feature>
<dbReference type="SUPFAM" id="SSF50630">
    <property type="entry name" value="Acid proteases"/>
    <property type="match status" value="1"/>
</dbReference>
<keyword evidence="5" id="KW-0540">Nuclease</keyword>
<dbReference type="Gene3D" id="4.10.60.10">
    <property type="entry name" value="Zinc finger, CCHC-type"/>
    <property type="match status" value="1"/>
</dbReference>
<feature type="region of interest" description="Disordered" evidence="14">
    <location>
        <begin position="3181"/>
        <end position="3283"/>
    </location>
</feature>
<feature type="region of interest" description="Disordered" evidence="14">
    <location>
        <begin position="2743"/>
        <end position="2765"/>
    </location>
</feature>
<feature type="compositionally biased region" description="Polar residues" evidence="14">
    <location>
        <begin position="31"/>
        <end position="44"/>
    </location>
</feature>
<dbReference type="PROSITE" id="PS50878">
    <property type="entry name" value="RT_POL"/>
    <property type="match status" value="1"/>
</dbReference>
<dbReference type="PROSITE" id="PS50041">
    <property type="entry name" value="C_TYPE_LECTIN_2"/>
    <property type="match status" value="1"/>
</dbReference>
<dbReference type="CDD" id="cd00041">
    <property type="entry name" value="CUB"/>
    <property type="match status" value="2"/>
</dbReference>
<feature type="region of interest" description="Disordered" evidence="14">
    <location>
        <begin position="2950"/>
        <end position="3011"/>
    </location>
</feature>
<feature type="compositionally biased region" description="Low complexity" evidence="14">
    <location>
        <begin position="11"/>
        <end position="20"/>
    </location>
</feature>
<comment type="caution">
    <text evidence="20">The sequence shown here is derived from an EMBL/GenBank/DDBJ whole genome shotgun (WGS) entry which is preliminary data.</text>
</comment>
<dbReference type="CDD" id="cd00054">
    <property type="entry name" value="EGF_CA"/>
    <property type="match status" value="3"/>
</dbReference>
<feature type="domain" description="EGF-like" evidence="16">
    <location>
        <begin position="2241"/>
        <end position="2278"/>
    </location>
</feature>
<dbReference type="FunFam" id="3.30.70.270:FF:000020">
    <property type="entry name" value="Transposon Tf2-6 polyprotein-like Protein"/>
    <property type="match status" value="1"/>
</dbReference>
<feature type="disulfide bond" evidence="12">
    <location>
        <begin position="1901"/>
        <end position="1928"/>
    </location>
</feature>
<dbReference type="GO" id="GO:0015074">
    <property type="term" value="P:DNA integration"/>
    <property type="evidence" value="ECO:0007669"/>
    <property type="project" value="InterPro"/>
</dbReference>
<keyword evidence="8" id="KW-0695">RNA-directed DNA polymerase</keyword>
<proteinExistence type="predicted"/>
<evidence type="ECO:0000256" key="6">
    <source>
        <dbReference type="ARBA" id="ARBA00022750"/>
    </source>
</evidence>
<evidence type="ECO:0000256" key="11">
    <source>
        <dbReference type="ARBA" id="ARBA00023268"/>
    </source>
</evidence>
<evidence type="ECO:0000259" key="18">
    <source>
        <dbReference type="PROSITE" id="PS50878"/>
    </source>
</evidence>
<keyword evidence="13" id="KW-0245">EGF-like domain</keyword>
<evidence type="ECO:0000256" key="8">
    <source>
        <dbReference type="ARBA" id="ARBA00022918"/>
    </source>
</evidence>
<feature type="domain" description="CUB" evidence="15">
    <location>
        <begin position="1901"/>
        <end position="2018"/>
    </location>
</feature>
<dbReference type="InterPro" id="IPR016187">
    <property type="entry name" value="CTDL_fold"/>
</dbReference>
<gene>
    <name evidence="20" type="ORF">V9T40_002255</name>
</gene>
<evidence type="ECO:0000256" key="3">
    <source>
        <dbReference type="ARBA" id="ARBA00022679"/>
    </source>
</evidence>
<dbReference type="FunFam" id="1.10.340.70:FF:000003">
    <property type="entry name" value="Protein CBG25708"/>
    <property type="match status" value="1"/>
</dbReference>
<feature type="compositionally biased region" description="Polar residues" evidence="14">
    <location>
        <begin position="1293"/>
        <end position="1315"/>
    </location>
</feature>
<feature type="region of interest" description="Disordered" evidence="14">
    <location>
        <begin position="2555"/>
        <end position="2578"/>
    </location>
</feature>
<dbReference type="SUPFAM" id="SSF53098">
    <property type="entry name" value="Ribonuclease H-like"/>
    <property type="match status" value="1"/>
</dbReference>
<dbReference type="InterPro" id="IPR050951">
    <property type="entry name" value="Retrovirus_Pol_polyprotein"/>
</dbReference>
<keyword evidence="9" id="KW-0238">DNA-binding</keyword>
<dbReference type="InterPro" id="IPR036875">
    <property type="entry name" value="Znf_CCHC_sf"/>
</dbReference>
<feature type="domain" description="Reverse transcriptase" evidence="18">
    <location>
        <begin position="559"/>
        <end position="751"/>
    </location>
</feature>
<dbReference type="FunFam" id="3.10.20.370:FF:000001">
    <property type="entry name" value="Retrovirus-related Pol polyprotein from transposon 17.6-like protein"/>
    <property type="match status" value="1"/>
</dbReference>
<evidence type="ECO:0000256" key="13">
    <source>
        <dbReference type="PROSITE-ProRule" id="PRU00076"/>
    </source>
</evidence>
<feature type="compositionally biased region" description="Polar residues" evidence="14">
    <location>
        <begin position="280"/>
        <end position="293"/>
    </location>
</feature>
<keyword evidence="7" id="KW-0378">Hydrolase</keyword>
<keyword evidence="2" id="KW-0645">Protease</keyword>
<feature type="region of interest" description="Disordered" evidence="14">
    <location>
        <begin position="250"/>
        <end position="299"/>
    </location>
</feature>
<feature type="compositionally biased region" description="Basic and acidic residues" evidence="14">
    <location>
        <begin position="1328"/>
        <end position="1344"/>
    </location>
</feature>
<dbReference type="GO" id="GO:0003677">
    <property type="term" value="F:DNA binding"/>
    <property type="evidence" value="ECO:0007669"/>
    <property type="project" value="UniProtKB-KW"/>
</dbReference>
<feature type="region of interest" description="Disordered" evidence="14">
    <location>
        <begin position="334"/>
        <end position="374"/>
    </location>
</feature>
<feature type="compositionally biased region" description="Low complexity" evidence="14">
    <location>
        <begin position="3193"/>
        <end position="3209"/>
    </location>
</feature>
<keyword evidence="21" id="KW-1185">Reference proteome</keyword>
<feature type="region of interest" description="Disordered" evidence="14">
    <location>
        <begin position="1"/>
        <end position="44"/>
    </location>
</feature>
<feature type="compositionally biased region" description="Basic and acidic residues" evidence="14">
    <location>
        <begin position="2464"/>
        <end position="2479"/>
    </location>
</feature>
<dbReference type="PROSITE" id="PS01186">
    <property type="entry name" value="EGF_2"/>
    <property type="match status" value="1"/>
</dbReference>
<feature type="compositionally biased region" description="Polar residues" evidence="14">
    <location>
        <begin position="1346"/>
        <end position="1358"/>
    </location>
</feature>
<dbReference type="FunFam" id="2.60.120.290:FF:000005">
    <property type="entry name" value="Procollagen C-endopeptidase enhancer 1"/>
    <property type="match status" value="1"/>
</dbReference>
<feature type="compositionally biased region" description="Low complexity" evidence="14">
    <location>
        <begin position="3235"/>
        <end position="3249"/>
    </location>
</feature>
<evidence type="ECO:0000259" key="17">
    <source>
        <dbReference type="PROSITE" id="PS50041"/>
    </source>
</evidence>
<feature type="region of interest" description="Disordered" evidence="14">
    <location>
        <begin position="3127"/>
        <end position="3148"/>
    </location>
</feature>
<dbReference type="GO" id="GO:0003964">
    <property type="term" value="F:RNA-directed DNA polymerase activity"/>
    <property type="evidence" value="ECO:0007669"/>
    <property type="project" value="UniProtKB-KW"/>
</dbReference>
<dbReference type="PROSITE" id="PS01180">
    <property type="entry name" value="CUB"/>
    <property type="match status" value="3"/>
</dbReference>
<feature type="compositionally biased region" description="Low complexity" evidence="14">
    <location>
        <begin position="2438"/>
        <end position="2449"/>
    </location>
</feature>
<name>A0AAN9Y4A6_9HEMI</name>
<reference evidence="20 21" key="1">
    <citation type="submission" date="2024-03" db="EMBL/GenBank/DDBJ databases">
        <title>Adaptation during the transition from Ophiocordyceps entomopathogen to insect associate is accompanied by gene loss and intensified selection.</title>
        <authorList>
            <person name="Ward C.M."/>
            <person name="Onetto C.A."/>
            <person name="Borneman A.R."/>
        </authorList>
    </citation>
    <scope>NUCLEOTIDE SEQUENCE [LARGE SCALE GENOMIC DNA]</scope>
    <source>
        <strain evidence="20">AWRI1</strain>
        <tissue evidence="20">Single Adult Female</tissue>
    </source>
</reference>
<feature type="compositionally biased region" description="Basic residues" evidence="14">
    <location>
        <begin position="3250"/>
        <end position="3263"/>
    </location>
</feature>
<comment type="caution">
    <text evidence="13">Lacks conserved residue(s) required for the propagation of feature annotation.</text>
</comment>
<evidence type="ECO:0000256" key="9">
    <source>
        <dbReference type="ARBA" id="ARBA00023125"/>
    </source>
</evidence>
<dbReference type="GO" id="GO:0006508">
    <property type="term" value="P:proteolysis"/>
    <property type="evidence" value="ECO:0007669"/>
    <property type="project" value="UniProtKB-KW"/>
</dbReference>
<feature type="region of interest" description="Disordered" evidence="14">
    <location>
        <begin position="2878"/>
        <end position="2899"/>
    </location>
</feature>
<dbReference type="InterPro" id="IPR000477">
    <property type="entry name" value="RT_dom"/>
</dbReference>
<dbReference type="Pfam" id="PF00078">
    <property type="entry name" value="RVT_1"/>
    <property type="match status" value="1"/>
</dbReference>
<dbReference type="Pfam" id="PF17919">
    <property type="entry name" value="RT_RNaseH_2"/>
    <property type="match status" value="1"/>
</dbReference>
<dbReference type="Pfam" id="PF17921">
    <property type="entry name" value="Integrase_H2C2"/>
    <property type="match status" value="1"/>
</dbReference>
<feature type="compositionally biased region" description="Low complexity" evidence="14">
    <location>
        <begin position="2562"/>
        <end position="2575"/>
    </location>
</feature>
<evidence type="ECO:0000256" key="5">
    <source>
        <dbReference type="ARBA" id="ARBA00022722"/>
    </source>
</evidence>
<keyword evidence="4" id="KW-0548">Nucleotidyltransferase</keyword>
<dbReference type="Gene3D" id="1.10.340.70">
    <property type="match status" value="1"/>
</dbReference>
<dbReference type="CDD" id="cd00037">
    <property type="entry name" value="CLECT"/>
    <property type="match status" value="1"/>
</dbReference>
<feature type="compositionally biased region" description="Low complexity" evidence="14">
    <location>
        <begin position="2743"/>
        <end position="2759"/>
    </location>
</feature>
<dbReference type="PANTHER" id="PTHR37984">
    <property type="entry name" value="PROTEIN CBG26694"/>
    <property type="match status" value="1"/>
</dbReference>
<evidence type="ECO:0000256" key="14">
    <source>
        <dbReference type="SAM" id="MobiDB-lite"/>
    </source>
</evidence>
<evidence type="ECO:0000313" key="21">
    <source>
        <dbReference type="Proteomes" id="UP001367676"/>
    </source>
</evidence>
<evidence type="ECO:0000259" key="19">
    <source>
        <dbReference type="PROSITE" id="PS50994"/>
    </source>
</evidence>
<dbReference type="InterPro" id="IPR043502">
    <property type="entry name" value="DNA/RNA_pol_sf"/>
</dbReference>
<dbReference type="InterPro" id="IPR016186">
    <property type="entry name" value="C-type_lectin-like/link_sf"/>
</dbReference>
<dbReference type="Gene3D" id="3.10.100.10">
    <property type="entry name" value="Mannose-Binding Protein A, subunit A"/>
    <property type="match status" value="1"/>
</dbReference>
<dbReference type="InterPro" id="IPR036397">
    <property type="entry name" value="RNaseH_sf"/>
</dbReference>
<dbReference type="GO" id="GO:0008270">
    <property type="term" value="F:zinc ion binding"/>
    <property type="evidence" value="ECO:0007669"/>
    <property type="project" value="InterPro"/>
</dbReference>
<feature type="compositionally biased region" description="Low complexity" evidence="14">
    <location>
        <begin position="3131"/>
        <end position="3143"/>
    </location>
</feature>
<dbReference type="EC" id="2.7.7.49" evidence="1"/>
<dbReference type="InterPro" id="IPR012337">
    <property type="entry name" value="RNaseH-like_sf"/>
</dbReference>
<dbReference type="Gene3D" id="2.10.25.10">
    <property type="entry name" value="Laminin"/>
    <property type="match status" value="3"/>
</dbReference>
<feature type="compositionally biased region" description="Polar residues" evidence="14">
    <location>
        <begin position="341"/>
        <end position="351"/>
    </location>
</feature>
<feature type="domain" description="CUB" evidence="15">
    <location>
        <begin position="1473"/>
        <end position="1596"/>
    </location>
</feature>
<evidence type="ECO:0000256" key="1">
    <source>
        <dbReference type="ARBA" id="ARBA00012493"/>
    </source>
</evidence>
<feature type="disulfide bond" evidence="13">
    <location>
        <begin position="2268"/>
        <end position="2277"/>
    </location>
</feature>
<feature type="region of interest" description="Disordered" evidence="14">
    <location>
        <begin position="1289"/>
        <end position="1315"/>
    </location>
</feature>
<dbReference type="SUPFAM" id="SSF56672">
    <property type="entry name" value="DNA/RNA polymerases"/>
    <property type="match status" value="1"/>
</dbReference>
<dbReference type="InterPro" id="IPR041588">
    <property type="entry name" value="Integrase_H2C2"/>
</dbReference>
<dbReference type="GO" id="GO:0004519">
    <property type="term" value="F:endonuclease activity"/>
    <property type="evidence" value="ECO:0007669"/>
    <property type="project" value="UniProtKB-KW"/>
</dbReference>
<feature type="domain" description="EGF-like" evidence="16">
    <location>
        <begin position="2209"/>
        <end position="2239"/>
    </location>
</feature>
<dbReference type="SMART" id="SM00343">
    <property type="entry name" value="ZnF_C2HC"/>
    <property type="match status" value="2"/>
</dbReference>
<dbReference type="SUPFAM" id="SSF49854">
    <property type="entry name" value="Spermadhesin, CUB domain"/>
    <property type="match status" value="3"/>
</dbReference>
<feature type="disulfide bond" evidence="13">
    <location>
        <begin position="2194"/>
        <end position="2203"/>
    </location>
</feature>
<feature type="domain" description="EGF-like" evidence="16">
    <location>
        <begin position="2168"/>
        <end position="2204"/>
    </location>
</feature>
<dbReference type="PROSITE" id="PS50026">
    <property type="entry name" value="EGF_3"/>
    <property type="match status" value="3"/>
</dbReference>
<feature type="compositionally biased region" description="Basic residues" evidence="14">
    <location>
        <begin position="3219"/>
        <end position="3230"/>
    </location>
</feature>
<evidence type="ECO:0000313" key="20">
    <source>
        <dbReference type="EMBL" id="KAK7590642.1"/>
    </source>
</evidence>
<dbReference type="CDD" id="cd09274">
    <property type="entry name" value="RNase_HI_RT_Ty3"/>
    <property type="match status" value="1"/>
</dbReference>
<dbReference type="SMART" id="SM00042">
    <property type="entry name" value="CUB"/>
    <property type="match status" value="3"/>
</dbReference>
<dbReference type="InterPro" id="IPR001878">
    <property type="entry name" value="Znf_CCHC"/>
</dbReference>
<dbReference type="Pfam" id="PF00665">
    <property type="entry name" value="rve"/>
    <property type="match status" value="1"/>
</dbReference>
<accession>A0AAN9Y4A6</accession>